<feature type="signal peptide" evidence="1">
    <location>
        <begin position="1"/>
        <end position="27"/>
    </location>
</feature>
<sequence length="699" mass="76605">MRKLRWCPLAITALLASLVAVPPAASAQQAAPAAPILDPIPEDPAPAGLGLVLEKVAQLPESETSAPPTDDRLKRRNRINHLGELPDRSGRLYVPDLNGKLYFLDKKTRTPSTYLDVGATFAPDFYSAAGLGQGFGFVAFHPDFAKNGTFYTTHVERGDALETEEPDLPEQPNTGYHGVLTEWTADDPSAGTFHGTHREVLRFGFSGRIHNLQQIDFNPNAGRGDADYGMLYIAVGDGGNGNVGANGGDPQNLAVPQGKILRIDPSGTNGVNGEYGVPADNPFVGEDGVLGEIYAYGMRDPHRFSWDTRGSKRLFLAHIGEHEIESIHEIEPGDNLGWSEREGAFTFREDDRCHLYPLPEDDEKYGYNYPLAAYDHDPPADWNCRSDVGKAISGGYVYRGAKLPALRGKYLFGDIVNGRLFYTEESQMRRDPAGRDRAQIYELSAYTTSGEPVTMQDMAGDERVDLRIGSDAKGEPYLLSKANGTIWKVVDTREFAECRTGPARVGHATGARDWSPVTPDKWRFEHGQVVLAEAGEARPGPRRPFEYAVLKKGPAFASAQIDAEVRLDTPVSESNRDVIVVFGYRDDTHFYYAHLSSDNTIYPHNGIFLVNGADRVRIDRQWNANRSKGAPPAVTDAGWHDVRVRHCAGTGEIAVHVDGADRPVFTALDTTLGSGRVGFGSFDNIGRLRDLTVRGTPAR</sequence>
<evidence type="ECO:0000256" key="1">
    <source>
        <dbReference type="SAM" id="SignalP"/>
    </source>
</evidence>
<proteinExistence type="predicted"/>
<evidence type="ECO:0000313" key="4">
    <source>
        <dbReference type="Proteomes" id="UP000627838"/>
    </source>
</evidence>
<keyword evidence="1" id="KW-0732">Signal</keyword>
<organism evidence="3 4">
    <name type="scientific">Actinomadura algeriensis</name>
    <dbReference type="NCBI Taxonomy" id="1679523"/>
    <lineage>
        <taxon>Bacteria</taxon>
        <taxon>Bacillati</taxon>
        <taxon>Actinomycetota</taxon>
        <taxon>Actinomycetes</taxon>
        <taxon>Streptosporangiales</taxon>
        <taxon>Thermomonosporaceae</taxon>
        <taxon>Actinomadura</taxon>
    </lineage>
</organism>
<dbReference type="InterPro" id="IPR012938">
    <property type="entry name" value="Glc/Sorbosone_DH"/>
</dbReference>
<comment type="caution">
    <text evidence="3">The sequence shown here is derived from an EMBL/GenBank/DDBJ whole genome shotgun (WGS) entry which is preliminary data.</text>
</comment>
<reference evidence="3 4" key="1">
    <citation type="submission" date="2020-10" db="EMBL/GenBank/DDBJ databases">
        <title>Sequencing the genomes of 1000 actinobacteria strains.</title>
        <authorList>
            <person name="Klenk H.-P."/>
        </authorList>
    </citation>
    <scope>NUCLEOTIDE SEQUENCE [LARGE SCALE GENOMIC DNA]</scope>
    <source>
        <strain evidence="3 4">DSM 46744</strain>
    </source>
</reference>
<evidence type="ECO:0000313" key="3">
    <source>
        <dbReference type="EMBL" id="MBE1536401.1"/>
    </source>
</evidence>
<protein>
    <submittedName>
        <fullName evidence="3">Glucose/arabinose dehydrogenase</fullName>
    </submittedName>
</protein>
<name>A0ABR9K1J8_9ACTN</name>
<dbReference type="SUPFAM" id="SSF50952">
    <property type="entry name" value="Soluble quinoprotein glucose dehydrogenase"/>
    <property type="match status" value="1"/>
</dbReference>
<feature type="domain" description="Glucose/Sorbosone dehydrogenase" evidence="2">
    <location>
        <begin position="85"/>
        <end position="424"/>
    </location>
</feature>
<dbReference type="InterPro" id="IPR011042">
    <property type="entry name" value="6-blade_b-propeller_TolB-like"/>
</dbReference>
<gene>
    <name evidence="3" type="ORF">H4W34_006234</name>
</gene>
<feature type="chain" id="PRO_5045087315" evidence="1">
    <location>
        <begin position="28"/>
        <end position="699"/>
    </location>
</feature>
<dbReference type="Proteomes" id="UP000627838">
    <property type="component" value="Unassembled WGS sequence"/>
</dbReference>
<dbReference type="InterPro" id="IPR011041">
    <property type="entry name" value="Quinoprot_gluc/sorb_DH_b-prop"/>
</dbReference>
<dbReference type="Gene3D" id="2.60.120.560">
    <property type="entry name" value="Exo-inulinase, domain 1"/>
    <property type="match status" value="1"/>
</dbReference>
<keyword evidence="4" id="KW-1185">Reference proteome</keyword>
<dbReference type="Gene3D" id="2.120.10.30">
    <property type="entry name" value="TolB, C-terminal domain"/>
    <property type="match status" value="1"/>
</dbReference>
<accession>A0ABR9K1J8</accession>
<dbReference type="Pfam" id="PF07995">
    <property type="entry name" value="GSDH"/>
    <property type="match status" value="1"/>
</dbReference>
<dbReference type="PANTHER" id="PTHR19328:SF13">
    <property type="entry name" value="HIPL1 PROTEIN"/>
    <property type="match status" value="1"/>
</dbReference>
<dbReference type="EMBL" id="JADBDZ010000001">
    <property type="protein sequence ID" value="MBE1536401.1"/>
    <property type="molecule type" value="Genomic_DNA"/>
</dbReference>
<evidence type="ECO:0000259" key="2">
    <source>
        <dbReference type="Pfam" id="PF07995"/>
    </source>
</evidence>
<dbReference type="RefSeq" id="WP_192762437.1">
    <property type="nucleotide sequence ID" value="NZ_JADBDZ010000001.1"/>
</dbReference>
<dbReference type="PANTHER" id="PTHR19328">
    <property type="entry name" value="HEDGEHOG-INTERACTING PROTEIN"/>
    <property type="match status" value="1"/>
</dbReference>